<dbReference type="CDD" id="cd06563">
    <property type="entry name" value="GH20_chitobiase-like"/>
    <property type="match status" value="1"/>
</dbReference>
<dbReference type="RefSeq" id="WP_289825568.1">
    <property type="nucleotide sequence ID" value="NZ_JAUEIE010000008.1"/>
</dbReference>
<dbReference type="PANTHER" id="PTHR22600">
    <property type="entry name" value="BETA-HEXOSAMINIDASE"/>
    <property type="match status" value="1"/>
</dbReference>
<dbReference type="Gene3D" id="3.30.379.10">
    <property type="entry name" value="Chitobiase/beta-hexosaminidase domain 2-like"/>
    <property type="match status" value="1"/>
</dbReference>
<accession>A0AAW7JQG3</accession>
<keyword evidence="7" id="KW-0732">Signal</keyword>
<dbReference type="EMBL" id="JAUEIE010000008">
    <property type="protein sequence ID" value="MDN0023061.1"/>
    <property type="molecule type" value="Genomic_DNA"/>
</dbReference>
<evidence type="ECO:0000256" key="1">
    <source>
        <dbReference type="ARBA" id="ARBA00001231"/>
    </source>
</evidence>
<dbReference type="EC" id="3.2.1.52" evidence="3"/>
<evidence type="ECO:0000256" key="5">
    <source>
        <dbReference type="ARBA" id="ARBA00023295"/>
    </source>
</evidence>
<feature type="signal peptide" evidence="7">
    <location>
        <begin position="1"/>
        <end position="18"/>
    </location>
</feature>
<reference evidence="11" key="1">
    <citation type="submission" date="2023-06" db="EMBL/GenBank/DDBJ databases">
        <authorList>
            <person name="Zeman M."/>
            <person name="Kubasova T."/>
            <person name="Jahodarova E."/>
            <person name="Nykrynova M."/>
            <person name="Rychlik I."/>
        </authorList>
    </citation>
    <scope>NUCLEOTIDE SEQUENCE</scope>
    <source>
        <strain evidence="11">ET15</strain>
        <strain evidence="10">ET37</strain>
    </source>
</reference>
<evidence type="ECO:0000256" key="6">
    <source>
        <dbReference type="PIRSR" id="PIRSR625705-1"/>
    </source>
</evidence>
<dbReference type="Pfam" id="PF02838">
    <property type="entry name" value="Glyco_hydro_20b"/>
    <property type="match status" value="1"/>
</dbReference>
<feature type="domain" description="Beta-hexosaminidase bacterial type N-terminal" evidence="9">
    <location>
        <begin position="26"/>
        <end position="151"/>
    </location>
</feature>
<comment type="similarity">
    <text evidence="2">Belongs to the glycosyl hydrolase 20 family.</text>
</comment>
<dbReference type="PANTHER" id="PTHR22600:SF57">
    <property type="entry name" value="BETA-N-ACETYLHEXOSAMINIDASE"/>
    <property type="match status" value="1"/>
</dbReference>
<dbReference type="InterPro" id="IPR017853">
    <property type="entry name" value="GH"/>
</dbReference>
<dbReference type="GO" id="GO:0016020">
    <property type="term" value="C:membrane"/>
    <property type="evidence" value="ECO:0007669"/>
    <property type="project" value="TreeGrafter"/>
</dbReference>
<dbReference type="AlphaFoldDB" id="A0AAW7JQG3"/>
<keyword evidence="5" id="KW-0326">Glycosidase</keyword>
<dbReference type="SUPFAM" id="SSF55545">
    <property type="entry name" value="beta-N-acetylhexosaminidase-like domain"/>
    <property type="match status" value="1"/>
</dbReference>
<feature type="chain" id="PRO_5043431786" description="beta-N-acetylhexosaminidase" evidence="7">
    <location>
        <begin position="19"/>
        <end position="542"/>
    </location>
</feature>
<evidence type="ECO:0000256" key="4">
    <source>
        <dbReference type="ARBA" id="ARBA00022801"/>
    </source>
</evidence>
<dbReference type="GO" id="GO:0030203">
    <property type="term" value="P:glycosaminoglycan metabolic process"/>
    <property type="evidence" value="ECO:0007669"/>
    <property type="project" value="TreeGrafter"/>
</dbReference>
<evidence type="ECO:0000259" key="8">
    <source>
        <dbReference type="Pfam" id="PF00728"/>
    </source>
</evidence>
<feature type="active site" description="Proton donor" evidence="6">
    <location>
        <position position="329"/>
    </location>
</feature>
<dbReference type="InterPro" id="IPR015882">
    <property type="entry name" value="HEX_bac_N"/>
</dbReference>
<dbReference type="Proteomes" id="UP001167831">
    <property type="component" value="Unassembled WGS sequence"/>
</dbReference>
<dbReference type="InterPro" id="IPR025705">
    <property type="entry name" value="Beta_hexosaminidase_sua/sub"/>
</dbReference>
<proteinExistence type="inferred from homology"/>
<evidence type="ECO:0000256" key="3">
    <source>
        <dbReference type="ARBA" id="ARBA00012663"/>
    </source>
</evidence>
<organism evidence="11 13">
    <name type="scientific">Leyella lascolaii</name>
    <dbReference type="NCBI Taxonomy" id="1776379"/>
    <lineage>
        <taxon>Bacteria</taxon>
        <taxon>Pseudomonadati</taxon>
        <taxon>Bacteroidota</taxon>
        <taxon>Bacteroidia</taxon>
        <taxon>Bacteroidales</taxon>
        <taxon>Prevotellaceae</taxon>
        <taxon>Leyella</taxon>
    </lineage>
</organism>
<comment type="caution">
    <text evidence="11">The sequence shown here is derived from an EMBL/GenBank/DDBJ whole genome shotgun (WGS) entry which is preliminary data.</text>
</comment>
<evidence type="ECO:0000313" key="12">
    <source>
        <dbReference type="Proteomes" id="UP001167831"/>
    </source>
</evidence>
<gene>
    <name evidence="10" type="ORF">QVN81_08535</name>
    <name evidence="11" type="ORF">QVN84_06320</name>
</gene>
<dbReference type="GO" id="GO:0004563">
    <property type="term" value="F:beta-N-acetylhexosaminidase activity"/>
    <property type="evidence" value="ECO:0007669"/>
    <property type="project" value="UniProtKB-EC"/>
</dbReference>
<evidence type="ECO:0000256" key="2">
    <source>
        <dbReference type="ARBA" id="ARBA00006285"/>
    </source>
</evidence>
<dbReference type="SUPFAM" id="SSF51445">
    <property type="entry name" value="(Trans)glycosidases"/>
    <property type="match status" value="1"/>
</dbReference>
<dbReference type="EMBL" id="JAUEIF010000004">
    <property type="protein sequence ID" value="MDN0025135.1"/>
    <property type="molecule type" value="Genomic_DNA"/>
</dbReference>
<dbReference type="InterPro" id="IPR015883">
    <property type="entry name" value="Glyco_hydro_20_cat"/>
</dbReference>
<evidence type="ECO:0000313" key="13">
    <source>
        <dbReference type="Proteomes" id="UP001168478"/>
    </source>
</evidence>
<name>A0AAW7JQG3_9BACT</name>
<dbReference type="Pfam" id="PF00728">
    <property type="entry name" value="Glyco_hydro_20"/>
    <property type="match status" value="1"/>
</dbReference>
<evidence type="ECO:0000313" key="11">
    <source>
        <dbReference type="EMBL" id="MDN0025135.1"/>
    </source>
</evidence>
<dbReference type="InterPro" id="IPR029018">
    <property type="entry name" value="Hex-like_dom2"/>
</dbReference>
<comment type="catalytic activity">
    <reaction evidence="1">
        <text>Hydrolysis of terminal non-reducing N-acetyl-D-hexosamine residues in N-acetyl-beta-D-hexosaminides.</text>
        <dbReference type="EC" id="3.2.1.52"/>
    </reaction>
</comment>
<evidence type="ECO:0000313" key="10">
    <source>
        <dbReference type="EMBL" id="MDN0023061.1"/>
    </source>
</evidence>
<feature type="domain" description="Glycoside hydrolase family 20 catalytic" evidence="8">
    <location>
        <begin position="155"/>
        <end position="499"/>
    </location>
</feature>
<keyword evidence="4" id="KW-0378">Hydrolase</keyword>
<dbReference type="Gene3D" id="3.20.20.80">
    <property type="entry name" value="Glycosidases"/>
    <property type="match status" value="1"/>
</dbReference>
<protein>
    <recommendedName>
        <fullName evidence="3">beta-N-acetylhexosaminidase</fullName>
        <ecNumber evidence="3">3.2.1.52</ecNumber>
    </recommendedName>
</protein>
<dbReference type="GO" id="GO:0005975">
    <property type="term" value="P:carbohydrate metabolic process"/>
    <property type="evidence" value="ECO:0007669"/>
    <property type="project" value="InterPro"/>
</dbReference>
<reference evidence="11" key="2">
    <citation type="submission" date="2023-08" db="EMBL/GenBank/DDBJ databases">
        <title>Identification and characterization of horizontal gene transfer across gut microbiota members of farm animals based on homology search.</title>
        <authorList>
            <person name="Schwarzerova J."/>
            <person name="Nykrynova M."/>
            <person name="Jureckova K."/>
            <person name="Cejkova D."/>
            <person name="Rychlik I."/>
        </authorList>
    </citation>
    <scope>NUCLEOTIDE SEQUENCE</scope>
    <source>
        <strain evidence="11">ET15</strain>
        <strain evidence="10">ET37</strain>
    </source>
</reference>
<dbReference type="Proteomes" id="UP001168478">
    <property type="component" value="Unassembled WGS sequence"/>
</dbReference>
<evidence type="ECO:0000256" key="7">
    <source>
        <dbReference type="SAM" id="SignalP"/>
    </source>
</evidence>
<keyword evidence="12" id="KW-1185">Reference proteome</keyword>
<sequence length="542" mass="61649">MRRLFFILLACAVIPCLAAPVMTADYNVVPLPNSVTMTGDEPFELTPSTTVAYPEGNKDMERNAQFLARYVNDATGMTLSVVPGKAKKGIRLVLDKKVSGEEAYTIMVDKKGVTIAGSTPKGVFYGVQTLRKSLPVGTATVVRLPSVKISDSPRFVHRGMMLDCSRHFFPLEFVKRYIDLIAMHNMNVFHWHLSDDQGWRIEIKKYPELTTKGSRRSGTVIGYNTALDDSIPYGGYYTQEQAREIVEYARQRYVTVIPEIDMPGHMLAALATYPELGCTGGPYEVGHRWGIYKDVLCVGNDKIYDFCEGVLDEIMQIFPSKLIHIGGDETPTEVWEKCPKCIKRAEDNNMTVKQVQSYFTSRIEKYVNSRGRRIIGWDEILGGDISQSAVIQSWRDTKHGRIAAEAGHDVIMSPTSHCYFDYSQVDEKNSKYEPTLCGGYIPVEKVYAFEPCDENLPESYRPHILGVQANIWAEYLLYPNQVEYQALPRMAALAEVQWTSGKKDYQAFLKRLNRLVNFYDLYKLTYAKHLWPDRITSPWEYN</sequence>
<dbReference type="PRINTS" id="PR00738">
    <property type="entry name" value="GLHYDRLASE20"/>
</dbReference>
<evidence type="ECO:0000259" key="9">
    <source>
        <dbReference type="Pfam" id="PF02838"/>
    </source>
</evidence>